<organism evidence="2 3">
    <name type="scientific">Polarella glacialis</name>
    <name type="common">Dinoflagellate</name>
    <dbReference type="NCBI Taxonomy" id="89957"/>
    <lineage>
        <taxon>Eukaryota</taxon>
        <taxon>Sar</taxon>
        <taxon>Alveolata</taxon>
        <taxon>Dinophyceae</taxon>
        <taxon>Suessiales</taxon>
        <taxon>Suessiaceae</taxon>
        <taxon>Polarella</taxon>
    </lineage>
</organism>
<dbReference type="Proteomes" id="UP000626109">
    <property type="component" value="Unassembled WGS sequence"/>
</dbReference>
<protein>
    <submittedName>
        <fullName evidence="2">Uncharacterized protein</fullName>
    </submittedName>
</protein>
<evidence type="ECO:0000313" key="3">
    <source>
        <dbReference type="Proteomes" id="UP000626109"/>
    </source>
</evidence>
<dbReference type="AlphaFoldDB" id="A0A813LMX0"/>
<dbReference type="EMBL" id="CAJNNW010036393">
    <property type="protein sequence ID" value="CAE8733901.1"/>
    <property type="molecule type" value="Genomic_DNA"/>
</dbReference>
<name>A0A813LMX0_POLGL</name>
<feature type="non-terminal residue" evidence="2">
    <location>
        <position position="1"/>
    </location>
</feature>
<evidence type="ECO:0000313" key="2">
    <source>
        <dbReference type="EMBL" id="CAE8733901.1"/>
    </source>
</evidence>
<proteinExistence type="predicted"/>
<sequence>MCQPSSTIAGFLQQAEGNLALLSARADGSPRRGRHRLAAEDSVVGSPPSLGGAGRHPAVASTPPRVLMKASADASDDARDQLELQARTMLGLDRRVR</sequence>
<evidence type="ECO:0000256" key="1">
    <source>
        <dbReference type="SAM" id="MobiDB-lite"/>
    </source>
</evidence>
<accession>A0A813LMX0</accession>
<gene>
    <name evidence="2" type="ORF">PGLA2088_LOCUS47048</name>
</gene>
<reference evidence="2" key="1">
    <citation type="submission" date="2021-02" db="EMBL/GenBank/DDBJ databases">
        <authorList>
            <person name="Dougan E. K."/>
            <person name="Rhodes N."/>
            <person name="Thang M."/>
            <person name="Chan C."/>
        </authorList>
    </citation>
    <scope>NUCLEOTIDE SEQUENCE</scope>
</reference>
<feature type="region of interest" description="Disordered" evidence="1">
    <location>
        <begin position="24"/>
        <end position="63"/>
    </location>
</feature>
<comment type="caution">
    <text evidence="2">The sequence shown here is derived from an EMBL/GenBank/DDBJ whole genome shotgun (WGS) entry which is preliminary data.</text>
</comment>